<evidence type="ECO:0000256" key="1">
    <source>
        <dbReference type="SAM" id="SignalP"/>
    </source>
</evidence>
<sequence length="608" mass="69456">MYKSLFMHIIAALNLLHVKGISIYDTPLPMERKLLGNKSGGHVTKNLLSTNQISKVKPARLESLERGQNIFDPIRVKQNEGSIFTLDCLENMMRAHAQLHSKSESEVQQALRVIRSQLFKQIGADRKWRSGGSIAIMNLKALEVVLLKIDAKDRVDGSLTELERYVLRNAMQIIYDLRSFSDLRAERVWFSRQIKHFFVNSNSVFLRDEYSQAVRRAQIGQAPLDIAQYDQIRGIVRIPGGPHMPPSLSGFLTAPSRIEESQVFKKNTPQDIIDFVRLFNAQQAEINVSDFEPIIERLAHALENPPSRNLDPQANSLRVELIGLAARTFALKNAQSHDEEWVFPFFTHLMRLTKLASGPEDRIQAEELVQFLQLVKPSIHRQFIQEYPIVLKDIIEKDFKCNGIKTVFDRVLSNGPEKELRKTALELQTIFERMQNFHFHGNLVPSRVENLRLEKIPGHPLALLKNARFPQFLQALGGKWTREIQTINRFQPSSELAIISTADLFVEREAENWTRLTNDLKHKFLLSSSASTSSRMMAEEVLFAGGLLAFKKFRTLPIQKRGFESLYKTSLTTLKNLENDIISQSAQSTKNTILSSLANKFSYLIAKK</sequence>
<accession>A0A5B0NHS7</accession>
<organism evidence="2 3">
    <name type="scientific">Puccinia graminis f. sp. tritici</name>
    <dbReference type="NCBI Taxonomy" id="56615"/>
    <lineage>
        <taxon>Eukaryota</taxon>
        <taxon>Fungi</taxon>
        <taxon>Dikarya</taxon>
        <taxon>Basidiomycota</taxon>
        <taxon>Pucciniomycotina</taxon>
        <taxon>Pucciniomycetes</taxon>
        <taxon>Pucciniales</taxon>
        <taxon>Pucciniaceae</taxon>
        <taxon>Puccinia</taxon>
    </lineage>
</organism>
<feature type="signal peptide" evidence="1">
    <location>
        <begin position="1"/>
        <end position="20"/>
    </location>
</feature>
<reference evidence="2 3" key="1">
    <citation type="submission" date="2019-05" db="EMBL/GenBank/DDBJ databases">
        <title>Emergence of the Ug99 lineage of the wheat stem rust pathogen through somatic hybridization.</title>
        <authorList>
            <person name="Li F."/>
            <person name="Upadhyaya N.M."/>
            <person name="Sperschneider J."/>
            <person name="Matny O."/>
            <person name="Nguyen-Phuc H."/>
            <person name="Mago R."/>
            <person name="Raley C."/>
            <person name="Miller M.E."/>
            <person name="Silverstein K.A.T."/>
            <person name="Henningsen E."/>
            <person name="Hirsch C.D."/>
            <person name="Visser B."/>
            <person name="Pretorius Z.A."/>
            <person name="Steffenson B.J."/>
            <person name="Schwessinger B."/>
            <person name="Dodds P.N."/>
            <person name="Figueroa M."/>
        </authorList>
    </citation>
    <scope>NUCLEOTIDE SEQUENCE [LARGE SCALE GENOMIC DNA]</scope>
    <source>
        <strain evidence="2 3">Ug99</strain>
    </source>
</reference>
<keyword evidence="1" id="KW-0732">Signal</keyword>
<dbReference type="Proteomes" id="UP000325313">
    <property type="component" value="Unassembled WGS sequence"/>
</dbReference>
<gene>
    <name evidence="2" type="ORF">PGTUg99_014419</name>
</gene>
<comment type="caution">
    <text evidence="2">The sequence shown here is derived from an EMBL/GenBank/DDBJ whole genome shotgun (WGS) entry which is preliminary data.</text>
</comment>
<evidence type="ECO:0000313" key="2">
    <source>
        <dbReference type="EMBL" id="KAA1088122.1"/>
    </source>
</evidence>
<name>A0A5B0NHS7_PUCGR</name>
<dbReference type="EMBL" id="VDEP01000407">
    <property type="protein sequence ID" value="KAA1088122.1"/>
    <property type="molecule type" value="Genomic_DNA"/>
</dbReference>
<dbReference type="AlphaFoldDB" id="A0A5B0NHS7"/>
<evidence type="ECO:0000313" key="3">
    <source>
        <dbReference type="Proteomes" id="UP000325313"/>
    </source>
</evidence>
<protein>
    <submittedName>
        <fullName evidence="2">Uncharacterized protein</fullName>
    </submittedName>
</protein>
<proteinExistence type="predicted"/>
<feature type="chain" id="PRO_5022953540" evidence="1">
    <location>
        <begin position="21"/>
        <end position="608"/>
    </location>
</feature>